<accession>A0A806CJP9</accession>
<protein>
    <submittedName>
        <fullName evidence="1">Uncharacterized protein</fullName>
    </submittedName>
</protein>
<dbReference type="Proteomes" id="UP000006166">
    <property type="component" value="Plasmid SV1_lp28-4"/>
</dbReference>
<keyword evidence="2" id="KW-1185">Reference proteome</keyword>
<evidence type="ECO:0000313" key="2">
    <source>
        <dbReference type="Proteomes" id="UP000006166"/>
    </source>
</evidence>
<reference evidence="1 2" key="1">
    <citation type="journal article" date="2011" name="J. Bacteriol.">
        <title>Whole genome sequence of an unusual Borrelia burgdorferi sensu lato isolate.</title>
        <authorList>
            <person name="Casjens S.R."/>
            <person name="Fraser-Liggett C.M."/>
            <person name="Mongodin E.F."/>
            <person name="Qiu W.G."/>
            <person name="Dunn J.J."/>
            <person name="Luft B.J."/>
            <person name="Schutzer S.E."/>
        </authorList>
    </citation>
    <scope>NUCLEOTIDE SEQUENCE [LARGE SCALE GENOMIC DNA]</scope>
    <source>
        <strain evidence="1 2">SV1</strain>
    </source>
</reference>
<organism evidence="1 2">
    <name type="scientific">Borreliella finlandensis</name>
    <dbReference type="NCBI Taxonomy" id="498741"/>
    <lineage>
        <taxon>Bacteria</taxon>
        <taxon>Pseudomonadati</taxon>
        <taxon>Spirochaetota</taxon>
        <taxon>Spirochaetia</taxon>
        <taxon>Spirochaetales</taxon>
        <taxon>Borreliaceae</taxon>
        <taxon>Borreliella</taxon>
    </lineage>
</organism>
<sequence>MTKSKIISTTTIINAIMLLVKKRGLDGFYLLILFYFLI</sequence>
<geneLocation type="plasmid" evidence="1 2">
    <name>SV1_lp28-4</name>
</geneLocation>
<dbReference type="EMBL" id="CP001523">
    <property type="protein sequence ID" value="ACN93513.1"/>
    <property type="molecule type" value="Genomic_DNA"/>
</dbReference>
<proteinExistence type="predicted"/>
<dbReference type="AlphaFoldDB" id="A0A806CJP9"/>
<name>A0A806CJP9_9SPIR</name>
<gene>
    <name evidence="1" type="ORF">BSV1_I16</name>
</gene>
<keyword evidence="1" id="KW-0614">Plasmid</keyword>
<evidence type="ECO:0000313" key="1">
    <source>
        <dbReference type="EMBL" id="ACN93513.1"/>
    </source>
</evidence>